<dbReference type="SUPFAM" id="SSF56112">
    <property type="entry name" value="Protein kinase-like (PK-like)"/>
    <property type="match status" value="1"/>
</dbReference>
<dbReference type="Pfam" id="PF01636">
    <property type="entry name" value="APH"/>
    <property type="match status" value="1"/>
</dbReference>
<comment type="caution">
    <text evidence="3">The sequence shown here is derived from an EMBL/GenBank/DDBJ whole genome shotgun (WGS) entry which is preliminary data.</text>
</comment>
<sequence length="297" mass="32014">MTHSSNPSGWQDVAASMPQFDWASSTITQGAFHDVAILGTSEVVRLCRGVGHLDRAQRELRTLAAVPSAGLSFAVPCAVGELATTATWSAYATTFVPGHARLDIPWAEALEPLETVLADLGRLPTDELKAVRQWCGGDEWPDKVGQILSNTEQSVRRSAKDVVARLLDIESTAPRTFVHGDFNLYNILFLEGRVSAIIDFDSAGLGDPAADLAPLIGVFGSEHLRDIADADTVQRARAHRATLPLQVAVAADLVGDLNLRDHAIRNFSDRLASGTLEQPDLSRQRPAVAAPRRPWSG</sequence>
<dbReference type="PANTHER" id="PTHR21310">
    <property type="entry name" value="AMINOGLYCOSIDE PHOSPHOTRANSFERASE-RELATED-RELATED"/>
    <property type="match status" value="1"/>
</dbReference>
<feature type="domain" description="Aminoglycoside phosphotransferase" evidence="2">
    <location>
        <begin position="35"/>
        <end position="224"/>
    </location>
</feature>
<feature type="region of interest" description="Disordered" evidence="1">
    <location>
        <begin position="275"/>
        <end position="297"/>
    </location>
</feature>
<protein>
    <submittedName>
        <fullName evidence="3">Aminoglycoside phosphotransferase family protein</fullName>
    </submittedName>
</protein>
<name>A0ABP7FHK8_9MICO</name>
<dbReference type="Gene3D" id="3.90.1200.10">
    <property type="match status" value="1"/>
</dbReference>
<feature type="compositionally biased region" description="Low complexity" evidence="1">
    <location>
        <begin position="285"/>
        <end position="297"/>
    </location>
</feature>
<gene>
    <name evidence="3" type="ORF">GCM10022239_10000</name>
</gene>
<accession>A0ABP7FHK8</accession>
<evidence type="ECO:0000313" key="3">
    <source>
        <dbReference type="EMBL" id="GAA3735952.1"/>
    </source>
</evidence>
<dbReference type="InterPro" id="IPR011009">
    <property type="entry name" value="Kinase-like_dom_sf"/>
</dbReference>
<dbReference type="InterPro" id="IPR051678">
    <property type="entry name" value="AGP_Transferase"/>
</dbReference>
<dbReference type="InterPro" id="IPR002575">
    <property type="entry name" value="Aminoglycoside_PTrfase"/>
</dbReference>
<dbReference type="Proteomes" id="UP001501004">
    <property type="component" value="Unassembled WGS sequence"/>
</dbReference>
<keyword evidence="4" id="KW-1185">Reference proteome</keyword>
<evidence type="ECO:0000256" key="1">
    <source>
        <dbReference type="SAM" id="MobiDB-lite"/>
    </source>
</evidence>
<evidence type="ECO:0000259" key="2">
    <source>
        <dbReference type="Pfam" id="PF01636"/>
    </source>
</evidence>
<evidence type="ECO:0000313" key="4">
    <source>
        <dbReference type="Proteomes" id="UP001501004"/>
    </source>
</evidence>
<reference evidence="4" key="1">
    <citation type="journal article" date="2019" name="Int. J. Syst. Evol. Microbiol.">
        <title>The Global Catalogue of Microorganisms (GCM) 10K type strain sequencing project: providing services to taxonomists for standard genome sequencing and annotation.</title>
        <authorList>
            <consortium name="The Broad Institute Genomics Platform"/>
            <consortium name="The Broad Institute Genome Sequencing Center for Infectious Disease"/>
            <person name="Wu L."/>
            <person name="Ma J."/>
        </authorList>
    </citation>
    <scope>NUCLEOTIDE SEQUENCE [LARGE SCALE GENOMIC DNA]</scope>
    <source>
        <strain evidence="4">JCM 16949</strain>
    </source>
</reference>
<dbReference type="EMBL" id="BAABAE010000002">
    <property type="protein sequence ID" value="GAA3735952.1"/>
    <property type="molecule type" value="Genomic_DNA"/>
</dbReference>
<proteinExistence type="predicted"/>
<organism evidence="3 4">
    <name type="scientific">Leifsonella bigeumensis</name>
    <dbReference type="NCBI Taxonomy" id="433643"/>
    <lineage>
        <taxon>Bacteria</taxon>
        <taxon>Bacillati</taxon>
        <taxon>Actinomycetota</taxon>
        <taxon>Actinomycetes</taxon>
        <taxon>Micrococcales</taxon>
        <taxon>Microbacteriaceae</taxon>
        <taxon>Leifsonella</taxon>
    </lineage>
</organism>